<gene>
    <name evidence="1" type="ORF">K8P03_00955</name>
</gene>
<reference evidence="1 2" key="1">
    <citation type="submission" date="2021-08" db="EMBL/GenBank/DDBJ databases">
        <title>FDA dAtabase for Regulatory Grade micrObial Sequences (FDA-ARGOS): Supporting development and validation of Infectious Disease Dx tests.</title>
        <authorList>
            <person name="Sproer C."/>
            <person name="Gronow S."/>
            <person name="Severitt S."/>
            <person name="Schroder I."/>
            <person name="Tallon L."/>
            <person name="Sadzewicz L."/>
            <person name="Zhao X."/>
            <person name="Boylan J."/>
            <person name="Ott S."/>
            <person name="Bowen H."/>
            <person name="Vavikolanu K."/>
            <person name="Hazen T."/>
            <person name="Aluvathingal J."/>
            <person name="Nadendla S."/>
            <person name="Lowell S."/>
            <person name="Myers T."/>
            <person name="Yan Y."/>
            <person name="Sichtig H."/>
        </authorList>
    </citation>
    <scope>NUCLEOTIDE SEQUENCE [LARGE SCALE GENOMIC DNA]</scope>
    <source>
        <strain evidence="1 2">FDAARGOS_1460</strain>
    </source>
</reference>
<keyword evidence="2" id="KW-1185">Reference proteome</keyword>
<name>A0ABS7SWH1_9FIRM</name>
<protein>
    <recommendedName>
        <fullName evidence="3">PhnB-like domain-containing protein</fullName>
    </recommendedName>
</protein>
<dbReference type="SUPFAM" id="SSF54593">
    <property type="entry name" value="Glyoxalase/Bleomycin resistance protein/Dihydroxybiphenyl dioxygenase"/>
    <property type="match status" value="1"/>
</dbReference>
<dbReference type="Proteomes" id="UP000734271">
    <property type="component" value="Unassembled WGS sequence"/>
</dbReference>
<comment type="caution">
    <text evidence="1">The sequence shown here is derived from an EMBL/GenBank/DDBJ whole genome shotgun (WGS) entry which is preliminary data.</text>
</comment>
<evidence type="ECO:0000313" key="2">
    <source>
        <dbReference type="Proteomes" id="UP000734271"/>
    </source>
</evidence>
<evidence type="ECO:0008006" key="3">
    <source>
        <dbReference type="Google" id="ProtNLM"/>
    </source>
</evidence>
<sequence length="134" mass="15880">MAVALTFKNGLCDEAINYYCNVFDLAYPEDIIRYRDFAKFNHPPKIRDRIYNSHLDIYGNRIYLYDVTNDDTYVKGNNVKIVIETDSDKLYRAYINFKKDSNVTSEPQKLDNKLFTSFVDKYDISWQFIAEIID</sequence>
<accession>A0ABS7SWH1</accession>
<dbReference type="InterPro" id="IPR029068">
    <property type="entry name" value="Glyas_Bleomycin-R_OHBP_Dase"/>
</dbReference>
<proteinExistence type="predicted"/>
<evidence type="ECO:0000313" key="1">
    <source>
        <dbReference type="EMBL" id="MBZ2385889.1"/>
    </source>
</evidence>
<dbReference type="Gene3D" id="3.10.180.10">
    <property type="entry name" value="2,3-Dihydroxybiphenyl 1,2-Dioxygenase, domain 1"/>
    <property type="match status" value="1"/>
</dbReference>
<organism evidence="1 2">
    <name type="scientific">Anaerococcus murdochii</name>
    <dbReference type="NCBI Taxonomy" id="411577"/>
    <lineage>
        <taxon>Bacteria</taxon>
        <taxon>Bacillati</taxon>
        <taxon>Bacillota</taxon>
        <taxon>Tissierellia</taxon>
        <taxon>Tissierellales</taxon>
        <taxon>Peptoniphilaceae</taxon>
        <taxon>Anaerococcus</taxon>
    </lineage>
</organism>
<dbReference type="RefSeq" id="WP_223417673.1">
    <property type="nucleotide sequence ID" value="NZ_JAIPME010000002.1"/>
</dbReference>
<dbReference type="EMBL" id="JAIPME010000002">
    <property type="protein sequence ID" value="MBZ2385889.1"/>
    <property type="molecule type" value="Genomic_DNA"/>
</dbReference>